<name>A0A9P8K302_AURME</name>
<proteinExistence type="predicted"/>
<keyword evidence="2" id="KW-1185">Reference proteome</keyword>
<reference evidence="1" key="1">
    <citation type="journal article" date="2021" name="J Fungi (Basel)">
        <title>Virulence traits and population genomics of the black yeast Aureobasidium melanogenum.</title>
        <authorList>
            <person name="Cernosa A."/>
            <person name="Sun X."/>
            <person name="Gostincar C."/>
            <person name="Fang C."/>
            <person name="Gunde-Cimerman N."/>
            <person name="Song Z."/>
        </authorList>
    </citation>
    <scope>NUCLEOTIDE SEQUENCE</scope>
    <source>
        <strain evidence="1">EXF-9298</strain>
    </source>
</reference>
<dbReference type="EMBL" id="JAHFXS010000001">
    <property type="protein sequence ID" value="KAG9991778.1"/>
    <property type="molecule type" value="Genomic_DNA"/>
</dbReference>
<reference evidence="1" key="2">
    <citation type="submission" date="2021-08" db="EMBL/GenBank/DDBJ databases">
        <authorList>
            <person name="Gostincar C."/>
            <person name="Sun X."/>
            <person name="Song Z."/>
            <person name="Gunde-Cimerman N."/>
        </authorList>
    </citation>
    <scope>NUCLEOTIDE SEQUENCE</scope>
    <source>
        <strain evidence="1">EXF-9298</strain>
    </source>
</reference>
<gene>
    <name evidence="1" type="ORF">KCU98_g148</name>
</gene>
<evidence type="ECO:0000313" key="1">
    <source>
        <dbReference type="EMBL" id="KAG9991778.1"/>
    </source>
</evidence>
<feature type="non-terminal residue" evidence="1">
    <location>
        <position position="105"/>
    </location>
</feature>
<evidence type="ECO:0000313" key="2">
    <source>
        <dbReference type="Proteomes" id="UP000729357"/>
    </source>
</evidence>
<accession>A0A9P8K302</accession>
<comment type="caution">
    <text evidence="1">The sequence shown here is derived from an EMBL/GenBank/DDBJ whole genome shotgun (WGS) entry which is preliminary data.</text>
</comment>
<protein>
    <submittedName>
        <fullName evidence="1">Uncharacterized protein</fullName>
    </submittedName>
</protein>
<organism evidence="1 2">
    <name type="scientific">Aureobasidium melanogenum</name>
    <name type="common">Aureobasidium pullulans var. melanogenum</name>
    <dbReference type="NCBI Taxonomy" id="46634"/>
    <lineage>
        <taxon>Eukaryota</taxon>
        <taxon>Fungi</taxon>
        <taxon>Dikarya</taxon>
        <taxon>Ascomycota</taxon>
        <taxon>Pezizomycotina</taxon>
        <taxon>Dothideomycetes</taxon>
        <taxon>Dothideomycetidae</taxon>
        <taxon>Dothideales</taxon>
        <taxon>Saccotheciaceae</taxon>
        <taxon>Aureobasidium</taxon>
    </lineage>
</organism>
<dbReference type="Proteomes" id="UP000729357">
    <property type="component" value="Unassembled WGS sequence"/>
</dbReference>
<dbReference type="AlphaFoldDB" id="A0A9P8K302"/>
<sequence length="105" mass="11481">MPVIFSIDISITNCRSTGSRRGLVAVGMAVGICPLLRNNMFGSMKSRMASNSNIFAISSSNDRYSVYTINFNSGLVVAINDPAMSTESSWTDDTDQIRCAWLDMN</sequence>